<accession>A0AAV1CUT0</accession>
<dbReference type="GO" id="GO:0005886">
    <property type="term" value="C:plasma membrane"/>
    <property type="evidence" value="ECO:0007669"/>
    <property type="project" value="UniProtKB-SubCell"/>
</dbReference>
<name>A0AAV1CUT0_OLDCO</name>
<sequence length="363" mass="40576">MAQAVGLASMLPVDEDMEMTESGTENAAEVLHRSVFFNVSIDDVTKLLSGAFRDTGSGEVANFTSAQLREFSLDFKDRIGPFHFGAVYRGNINGKTPGSVLLKIWDDYYAIYLETRENPNIFIDEEAMFLKDKAIASHPSFPKVIGKCCSENLRGVVYDLDPLDSLQNMMPKNSFGWAQRIRVAVKLAQLLEFLHCQENPYVVLNLSAQHIMLDHMLNPVLIDFGLLSGGVIGELSFIKKRVALPQGYGDPDYVMGAPLHPCCDVYVYGMILVGIIAKRIVKEEDLDRYAPALDFWAEKEYKSGVPLVHKSLESEWGFHATDASSLTELAMWSMRAYGADRPTMTQVVDHLKKLQIVKDLVIV</sequence>
<dbReference type="AlphaFoldDB" id="A0AAV1CUT0"/>
<evidence type="ECO:0000259" key="3">
    <source>
        <dbReference type="PROSITE" id="PS50011"/>
    </source>
</evidence>
<evidence type="ECO:0000313" key="5">
    <source>
        <dbReference type="Proteomes" id="UP001161247"/>
    </source>
</evidence>
<dbReference type="PANTHER" id="PTHR45621">
    <property type="entry name" value="OS01G0588500 PROTEIN-RELATED"/>
    <property type="match status" value="1"/>
</dbReference>
<keyword evidence="2" id="KW-1003">Cell membrane</keyword>
<keyword evidence="5" id="KW-1185">Reference proteome</keyword>
<proteinExistence type="predicted"/>
<dbReference type="EMBL" id="OX459120">
    <property type="protein sequence ID" value="CAI9098883.1"/>
    <property type="molecule type" value="Genomic_DNA"/>
</dbReference>
<dbReference type="GO" id="GO:0004672">
    <property type="term" value="F:protein kinase activity"/>
    <property type="evidence" value="ECO:0007669"/>
    <property type="project" value="InterPro"/>
</dbReference>
<evidence type="ECO:0000256" key="1">
    <source>
        <dbReference type="ARBA" id="ARBA00004236"/>
    </source>
</evidence>
<dbReference type="Gene3D" id="1.10.510.10">
    <property type="entry name" value="Transferase(Phosphotransferase) domain 1"/>
    <property type="match status" value="1"/>
</dbReference>
<evidence type="ECO:0000313" key="4">
    <source>
        <dbReference type="EMBL" id="CAI9098883.1"/>
    </source>
</evidence>
<dbReference type="Proteomes" id="UP001161247">
    <property type="component" value="Chromosome 3"/>
</dbReference>
<dbReference type="PROSITE" id="PS50011">
    <property type="entry name" value="PROTEIN_KINASE_DOM"/>
    <property type="match status" value="1"/>
</dbReference>
<dbReference type="GO" id="GO:0005524">
    <property type="term" value="F:ATP binding"/>
    <property type="evidence" value="ECO:0007669"/>
    <property type="project" value="InterPro"/>
</dbReference>
<dbReference type="Pfam" id="PF07714">
    <property type="entry name" value="PK_Tyr_Ser-Thr"/>
    <property type="match status" value="1"/>
</dbReference>
<organism evidence="4 5">
    <name type="scientific">Oldenlandia corymbosa var. corymbosa</name>
    <dbReference type="NCBI Taxonomy" id="529605"/>
    <lineage>
        <taxon>Eukaryota</taxon>
        <taxon>Viridiplantae</taxon>
        <taxon>Streptophyta</taxon>
        <taxon>Embryophyta</taxon>
        <taxon>Tracheophyta</taxon>
        <taxon>Spermatophyta</taxon>
        <taxon>Magnoliopsida</taxon>
        <taxon>eudicotyledons</taxon>
        <taxon>Gunneridae</taxon>
        <taxon>Pentapetalae</taxon>
        <taxon>asterids</taxon>
        <taxon>lamiids</taxon>
        <taxon>Gentianales</taxon>
        <taxon>Rubiaceae</taxon>
        <taxon>Rubioideae</taxon>
        <taxon>Spermacoceae</taxon>
        <taxon>Hedyotis-Oldenlandia complex</taxon>
        <taxon>Oldenlandia</taxon>
    </lineage>
</organism>
<dbReference type="InterPro" id="IPR050823">
    <property type="entry name" value="Plant_Ser_Thr_Prot_Kinase"/>
</dbReference>
<keyword evidence="2" id="KW-0472">Membrane</keyword>
<reference evidence="4" key="1">
    <citation type="submission" date="2023-03" db="EMBL/GenBank/DDBJ databases">
        <authorList>
            <person name="Julca I."/>
        </authorList>
    </citation>
    <scope>NUCLEOTIDE SEQUENCE</scope>
</reference>
<dbReference type="InterPro" id="IPR011009">
    <property type="entry name" value="Kinase-like_dom_sf"/>
</dbReference>
<protein>
    <submittedName>
        <fullName evidence="4">OLC1v1035612C2</fullName>
    </submittedName>
</protein>
<evidence type="ECO:0000256" key="2">
    <source>
        <dbReference type="ARBA" id="ARBA00022475"/>
    </source>
</evidence>
<dbReference type="SUPFAM" id="SSF56112">
    <property type="entry name" value="Protein kinase-like (PK-like)"/>
    <property type="match status" value="1"/>
</dbReference>
<feature type="domain" description="Protein kinase" evidence="3">
    <location>
        <begin position="73"/>
        <end position="353"/>
    </location>
</feature>
<dbReference type="InterPro" id="IPR001245">
    <property type="entry name" value="Ser-Thr/Tyr_kinase_cat_dom"/>
</dbReference>
<gene>
    <name evidence="4" type="ORF">OLC1_LOCUS8995</name>
</gene>
<dbReference type="InterPro" id="IPR000719">
    <property type="entry name" value="Prot_kinase_dom"/>
</dbReference>
<comment type="subcellular location">
    <subcellularLocation>
        <location evidence="1">Cell membrane</location>
    </subcellularLocation>
</comment>